<evidence type="ECO:0000256" key="1">
    <source>
        <dbReference type="SAM" id="MobiDB-lite"/>
    </source>
</evidence>
<protein>
    <submittedName>
        <fullName evidence="2">Uncharacterized protein</fullName>
    </submittedName>
</protein>
<evidence type="ECO:0000313" key="3">
    <source>
        <dbReference type="Proteomes" id="UP001629113"/>
    </source>
</evidence>
<gene>
    <name evidence="2" type="ORF">PVAG01_10044</name>
</gene>
<name>A0ABR4P4W7_9HELO</name>
<dbReference type="Gene3D" id="3.30.70.100">
    <property type="match status" value="1"/>
</dbReference>
<evidence type="ECO:0000313" key="2">
    <source>
        <dbReference type="EMBL" id="KAL3418328.1"/>
    </source>
</evidence>
<dbReference type="EMBL" id="JBFCZG010000009">
    <property type="protein sequence ID" value="KAL3418328.1"/>
    <property type="molecule type" value="Genomic_DNA"/>
</dbReference>
<keyword evidence="3" id="KW-1185">Reference proteome</keyword>
<organism evidence="2 3">
    <name type="scientific">Phlyctema vagabunda</name>
    <dbReference type="NCBI Taxonomy" id="108571"/>
    <lineage>
        <taxon>Eukaryota</taxon>
        <taxon>Fungi</taxon>
        <taxon>Dikarya</taxon>
        <taxon>Ascomycota</taxon>
        <taxon>Pezizomycotina</taxon>
        <taxon>Leotiomycetes</taxon>
        <taxon>Helotiales</taxon>
        <taxon>Dermateaceae</taxon>
        <taxon>Phlyctema</taxon>
    </lineage>
</organism>
<comment type="caution">
    <text evidence="2">The sequence shown here is derived from an EMBL/GenBank/DDBJ whole genome shotgun (WGS) entry which is preliminary data.</text>
</comment>
<accession>A0ABR4P4W7</accession>
<proteinExistence type="predicted"/>
<dbReference type="Proteomes" id="UP001629113">
    <property type="component" value="Unassembled WGS sequence"/>
</dbReference>
<dbReference type="InterPro" id="IPR011008">
    <property type="entry name" value="Dimeric_a/b-barrel"/>
</dbReference>
<dbReference type="SUPFAM" id="SSF54909">
    <property type="entry name" value="Dimeric alpha+beta barrel"/>
    <property type="match status" value="1"/>
</dbReference>
<feature type="region of interest" description="Disordered" evidence="1">
    <location>
        <begin position="61"/>
        <end position="80"/>
    </location>
</feature>
<sequence length="228" mass="25196">MPAIEIIHPSIRPTEEAKLQLHTALIPLIHSYLKSTAGFQHLFVGTSSNVQPIICIGTTPHSSFSPPLPSRERRGQAQQEKWQSTQDFEAFLTGPFFADFQAQAKPYLAAPPRIQIFESDVPVSQILGRTKDDAAVAELFVFTPDQEQDWKSLVHGLGQHDGSSTAGRVLSGRGTAKTDGREIGLGLLKWEGFEAREKILDNPTVNDTHSKLLAVQGIEHDMVEFVKF</sequence>
<reference evidence="2 3" key="1">
    <citation type="submission" date="2024-06" db="EMBL/GenBank/DDBJ databases">
        <title>Complete genome of Phlyctema vagabunda strain 19-DSS-EL-015.</title>
        <authorList>
            <person name="Fiorenzani C."/>
        </authorList>
    </citation>
    <scope>NUCLEOTIDE SEQUENCE [LARGE SCALE GENOMIC DNA]</scope>
    <source>
        <strain evidence="2 3">19-DSS-EL-015</strain>
    </source>
</reference>